<feature type="chain" id="PRO_5002906962" description="Choline transporter-like protein" evidence="7">
    <location>
        <begin position="22"/>
        <end position="429"/>
    </location>
</feature>
<feature type="transmembrane region" description="Helical" evidence="6">
    <location>
        <begin position="282"/>
        <end position="315"/>
    </location>
</feature>
<accession>C1EHR4</accession>
<comment type="subcellular location">
    <subcellularLocation>
        <location evidence="6">Cell membrane</location>
        <topology evidence="6">Multi-pass membrane protein</topology>
    </subcellularLocation>
    <subcellularLocation>
        <location evidence="1">Membrane</location>
        <topology evidence="1">Multi-pass membrane protein</topology>
    </subcellularLocation>
</comment>
<keyword evidence="9" id="KW-1185">Reference proteome</keyword>
<dbReference type="InterPro" id="IPR007603">
    <property type="entry name" value="Choline_transptr-like"/>
</dbReference>
<dbReference type="PROSITE" id="PS51257">
    <property type="entry name" value="PROKAR_LIPOPROTEIN"/>
    <property type="match status" value="1"/>
</dbReference>
<keyword evidence="3 6" id="KW-0812">Transmembrane</keyword>
<feature type="transmembrane region" description="Helical" evidence="6">
    <location>
        <begin position="330"/>
        <end position="363"/>
    </location>
</feature>
<dbReference type="PANTHER" id="PTHR12385:SF98">
    <property type="entry name" value="CHOLINE TRANSPORTER-LIKE PROTEIN"/>
    <property type="match status" value="1"/>
</dbReference>
<evidence type="ECO:0000256" key="4">
    <source>
        <dbReference type="ARBA" id="ARBA00022989"/>
    </source>
</evidence>
<evidence type="ECO:0000256" key="6">
    <source>
        <dbReference type="RuleBase" id="RU368066"/>
    </source>
</evidence>
<evidence type="ECO:0000256" key="1">
    <source>
        <dbReference type="ARBA" id="ARBA00004141"/>
    </source>
</evidence>
<feature type="transmembrane region" description="Helical" evidence="6">
    <location>
        <begin position="143"/>
        <end position="167"/>
    </location>
</feature>
<evidence type="ECO:0000256" key="7">
    <source>
        <dbReference type="SAM" id="SignalP"/>
    </source>
</evidence>
<dbReference type="FunCoup" id="C1EHR4">
    <property type="interactions" value="199"/>
</dbReference>
<feature type="signal peptide" evidence="7">
    <location>
        <begin position="1"/>
        <end position="21"/>
    </location>
</feature>
<dbReference type="Proteomes" id="UP000002009">
    <property type="component" value="Chromosome 15"/>
</dbReference>
<dbReference type="eggNOG" id="KOG1362">
    <property type="taxonomic scope" value="Eukaryota"/>
</dbReference>
<dbReference type="PANTHER" id="PTHR12385">
    <property type="entry name" value="CHOLINE TRANSPORTER-LIKE (SLC FAMILY 44)"/>
    <property type="match status" value="1"/>
</dbReference>
<comment type="function">
    <text evidence="6">Choline transporter.</text>
</comment>
<dbReference type="GeneID" id="8249226"/>
<dbReference type="EMBL" id="CP001333">
    <property type="protein sequence ID" value="ACO67730.1"/>
    <property type="molecule type" value="Genomic_DNA"/>
</dbReference>
<organism evidence="8 9">
    <name type="scientific">Micromonas commoda (strain RCC299 / NOUM17 / CCMP2709)</name>
    <name type="common">Picoplanktonic green alga</name>
    <dbReference type="NCBI Taxonomy" id="296587"/>
    <lineage>
        <taxon>Eukaryota</taxon>
        <taxon>Viridiplantae</taxon>
        <taxon>Chlorophyta</taxon>
        <taxon>Mamiellophyceae</taxon>
        <taxon>Mamiellales</taxon>
        <taxon>Mamiellaceae</taxon>
        <taxon>Micromonas</taxon>
    </lineage>
</organism>
<evidence type="ECO:0000313" key="8">
    <source>
        <dbReference type="EMBL" id="ACO67730.1"/>
    </source>
</evidence>
<comment type="caution">
    <text evidence="6">Lacks conserved residue(s) required for the propagation of feature annotation.</text>
</comment>
<feature type="transmembrane region" description="Helical" evidence="6">
    <location>
        <begin position="28"/>
        <end position="44"/>
    </location>
</feature>
<dbReference type="RefSeq" id="XP_002506472.1">
    <property type="nucleotide sequence ID" value="XM_002506426.1"/>
</dbReference>
<gene>
    <name evidence="8" type="ORF">MICPUN_109531</name>
</gene>
<reference evidence="8 9" key="1">
    <citation type="journal article" date="2009" name="Science">
        <title>Green evolution and dynamic adaptations revealed by genomes of the marine picoeukaryotes Micromonas.</title>
        <authorList>
            <person name="Worden A.Z."/>
            <person name="Lee J.H."/>
            <person name="Mock T."/>
            <person name="Rouze P."/>
            <person name="Simmons M.P."/>
            <person name="Aerts A.L."/>
            <person name="Allen A.E."/>
            <person name="Cuvelier M.L."/>
            <person name="Derelle E."/>
            <person name="Everett M.V."/>
            <person name="Foulon E."/>
            <person name="Grimwood J."/>
            <person name="Gundlach H."/>
            <person name="Henrissat B."/>
            <person name="Napoli C."/>
            <person name="McDonald S.M."/>
            <person name="Parker M.S."/>
            <person name="Rombauts S."/>
            <person name="Salamov A."/>
            <person name="Von Dassow P."/>
            <person name="Badger J.H."/>
            <person name="Coutinho P.M."/>
            <person name="Demir E."/>
            <person name="Dubchak I."/>
            <person name="Gentemann C."/>
            <person name="Eikrem W."/>
            <person name="Gready J.E."/>
            <person name="John U."/>
            <person name="Lanier W."/>
            <person name="Lindquist E.A."/>
            <person name="Lucas S."/>
            <person name="Mayer K.F."/>
            <person name="Moreau H."/>
            <person name="Not F."/>
            <person name="Otillar R."/>
            <person name="Panaud O."/>
            <person name="Pangilinan J."/>
            <person name="Paulsen I."/>
            <person name="Piegu B."/>
            <person name="Poliakov A."/>
            <person name="Robbens S."/>
            <person name="Schmutz J."/>
            <person name="Toulza E."/>
            <person name="Wyss T."/>
            <person name="Zelensky A."/>
            <person name="Zhou K."/>
            <person name="Armbrust E.V."/>
            <person name="Bhattacharya D."/>
            <person name="Goodenough U.W."/>
            <person name="Van de Peer Y."/>
            <person name="Grigoriev I.V."/>
        </authorList>
    </citation>
    <scope>NUCLEOTIDE SEQUENCE [LARGE SCALE GENOMIC DNA]</scope>
    <source>
        <strain evidence="9">RCC299 / NOUM17</strain>
    </source>
</reference>
<dbReference type="GO" id="GO:0022857">
    <property type="term" value="F:transmembrane transporter activity"/>
    <property type="evidence" value="ECO:0007669"/>
    <property type="project" value="UniProtKB-UniRule"/>
</dbReference>
<name>C1EHR4_MICCC</name>
<dbReference type="AlphaFoldDB" id="C1EHR4"/>
<evidence type="ECO:0000256" key="5">
    <source>
        <dbReference type="ARBA" id="ARBA00023136"/>
    </source>
</evidence>
<dbReference type="KEGG" id="mis:MICPUN_109531"/>
<dbReference type="InParanoid" id="C1EHR4"/>
<protein>
    <recommendedName>
        <fullName evidence="6">Choline transporter-like protein</fullName>
    </recommendedName>
</protein>
<dbReference type="OrthoDB" id="420519at2759"/>
<proteinExistence type="inferred from homology"/>
<feature type="transmembrane region" description="Helical" evidence="6">
    <location>
        <begin position="187"/>
        <end position="205"/>
    </location>
</feature>
<keyword evidence="7" id="KW-0732">Signal</keyword>
<dbReference type="GO" id="GO:0005886">
    <property type="term" value="C:plasma membrane"/>
    <property type="evidence" value="ECO:0007669"/>
    <property type="project" value="UniProtKB-SubCell"/>
</dbReference>
<evidence type="ECO:0000256" key="3">
    <source>
        <dbReference type="ARBA" id="ARBA00022692"/>
    </source>
</evidence>
<evidence type="ECO:0000313" key="9">
    <source>
        <dbReference type="Proteomes" id="UP000002009"/>
    </source>
</evidence>
<keyword evidence="5 6" id="KW-0472">Membrane</keyword>
<comment type="similarity">
    <text evidence="2 6">Belongs to the CTL (choline transporter-like) family.</text>
</comment>
<evidence type="ECO:0000256" key="2">
    <source>
        <dbReference type="ARBA" id="ARBA00007168"/>
    </source>
</evidence>
<dbReference type="OMA" id="ICYARDK"/>
<keyword evidence="4 6" id="KW-1133">Transmembrane helix</keyword>
<feature type="transmembrane region" description="Helical" evidence="6">
    <location>
        <begin position="226"/>
        <end position="245"/>
    </location>
</feature>
<dbReference type="Pfam" id="PF04515">
    <property type="entry name" value="Choline_transpo"/>
    <property type="match status" value="1"/>
</dbReference>
<sequence length="429" mass="45034">MVYFKVAVIFALALIVASGGGDSPGAGVFLALLGCLTAFVFWLWRREIDLVARLLAVASKSLQDNPHVVTAIVGVKLALLTLTVPTFAFVSAAYRNGRVVRDPDAVLQSGKDTCLDENGDVAPCCVWETDDWASAYVAMTSLFWLWTVMLAFEVRMFTVAGVTAQWYFAPPGVRAFAGTTIGTMKNALGPSFGSLALGSLVLTAVHVAREINQNVRRNARENGGGALQILACLVTACMDCVYAVIQHVTKYATIQCAVTGAAFCDAAAAVSRMLTENFLNAYAVWWLPGTLLSAAAFVFAAAYGTCVGVAGYVAWNGADGHENAGGESVILGFVSFCLALVAVNFCVTVLLDVVDCVFVCYVMDLDRQRNSRPEVHEIYEEVKAKTAKAAPAVGGSGGSGGSGGFGGAVVQGPGGNVAYGNRRGADDNL</sequence>